<gene>
    <name evidence="2" type="ORF">I79_010777</name>
</gene>
<evidence type="ECO:0000313" key="2">
    <source>
        <dbReference type="EMBL" id="EGV93045.1"/>
    </source>
</evidence>
<feature type="compositionally biased region" description="Gly residues" evidence="1">
    <location>
        <begin position="76"/>
        <end position="87"/>
    </location>
</feature>
<sequence>MGLARGSQVFVGVVDEVASRAIGTAALEVELVAEFRFVLGVSIGLAQFTQAVGKLALGPVSTTPALRVGPTELGLVPGGGGGGGGGSRSRRSR</sequence>
<reference evidence="3" key="1">
    <citation type="journal article" date="2011" name="Nat. Biotechnol.">
        <title>The genomic sequence of the Chinese hamster ovary (CHO)-K1 cell line.</title>
        <authorList>
            <person name="Xu X."/>
            <person name="Nagarajan H."/>
            <person name="Lewis N.E."/>
            <person name="Pan S."/>
            <person name="Cai Z."/>
            <person name="Liu X."/>
            <person name="Chen W."/>
            <person name="Xie M."/>
            <person name="Wang W."/>
            <person name="Hammond S."/>
            <person name="Andersen M.R."/>
            <person name="Neff N."/>
            <person name="Passarelli B."/>
            <person name="Koh W."/>
            <person name="Fan H.C."/>
            <person name="Wang J."/>
            <person name="Gui Y."/>
            <person name="Lee K.H."/>
            <person name="Betenbaugh M.J."/>
            <person name="Quake S.R."/>
            <person name="Famili I."/>
            <person name="Palsson B.O."/>
            <person name="Wang J."/>
        </authorList>
    </citation>
    <scope>NUCLEOTIDE SEQUENCE [LARGE SCALE GENOMIC DNA]</scope>
    <source>
        <strain evidence="3">CHO K1 cell line</strain>
    </source>
</reference>
<evidence type="ECO:0000313" key="3">
    <source>
        <dbReference type="Proteomes" id="UP000001075"/>
    </source>
</evidence>
<dbReference type="InParanoid" id="G3HJD5"/>
<protein>
    <submittedName>
        <fullName evidence="2">Uncharacterized protein</fullName>
    </submittedName>
</protein>
<feature type="region of interest" description="Disordered" evidence="1">
    <location>
        <begin position="71"/>
        <end position="93"/>
    </location>
</feature>
<accession>G3HJD5</accession>
<dbReference type="EMBL" id="JH000426">
    <property type="protein sequence ID" value="EGV93045.1"/>
    <property type="molecule type" value="Genomic_DNA"/>
</dbReference>
<evidence type="ECO:0000256" key="1">
    <source>
        <dbReference type="SAM" id="MobiDB-lite"/>
    </source>
</evidence>
<dbReference type="AlphaFoldDB" id="G3HJD5"/>
<dbReference type="Proteomes" id="UP000001075">
    <property type="component" value="Unassembled WGS sequence"/>
</dbReference>
<proteinExistence type="predicted"/>
<name>G3HJD5_CRIGR</name>
<organism evidence="2 3">
    <name type="scientific">Cricetulus griseus</name>
    <name type="common">Chinese hamster</name>
    <name type="synonym">Cricetulus barabensis griseus</name>
    <dbReference type="NCBI Taxonomy" id="10029"/>
    <lineage>
        <taxon>Eukaryota</taxon>
        <taxon>Metazoa</taxon>
        <taxon>Chordata</taxon>
        <taxon>Craniata</taxon>
        <taxon>Vertebrata</taxon>
        <taxon>Euteleostomi</taxon>
        <taxon>Mammalia</taxon>
        <taxon>Eutheria</taxon>
        <taxon>Euarchontoglires</taxon>
        <taxon>Glires</taxon>
        <taxon>Rodentia</taxon>
        <taxon>Myomorpha</taxon>
        <taxon>Muroidea</taxon>
        <taxon>Cricetidae</taxon>
        <taxon>Cricetinae</taxon>
        <taxon>Cricetulus</taxon>
    </lineage>
</organism>